<dbReference type="EMBL" id="MHUZ01000031">
    <property type="protein sequence ID" value="OHA85084.1"/>
    <property type="molecule type" value="Genomic_DNA"/>
</dbReference>
<dbReference type="Proteomes" id="UP000178168">
    <property type="component" value="Unassembled WGS sequence"/>
</dbReference>
<gene>
    <name evidence="1" type="ORF">A2591_02010</name>
</gene>
<dbReference type="STRING" id="1802730.A2591_02010"/>
<name>A0A1G2SJB9_9BACT</name>
<evidence type="ECO:0008006" key="3">
    <source>
        <dbReference type="Google" id="ProtNLM"/>
    </source>
</evidence>
<reference evidence="1 2" key="1">
    <citation type="journal article" date="2016" name="Nat. Commun.">
        <title>Thousands of microbial genomes shed light on interconnected biogeochemical processes in an aquifer system.</title>
        <authorList>
            <person name="Anantharaman K."/>
            <person name="Brown C.T."/>
            <person name="Hug L.A."/>
            <person name="Sharon I."/>
            <person name="Castelle C.J."/>
            <person name="Probst A.J."/>
            <person name="Thomas B.C."/>
            <person name="Singh A."/>
            <person name="Wilkins M.J."/>
            <person name="Karaoz U."/>
            <person name="Brodie E.L."/>
            <person name="Williams K.H."/>
            <person name="Hubbard S.S."/>
            <person name="Banfield J.F."/>
        </authorList>
    </citation>
    <scope>NUCLEOTIDE SEQUENCE [LARGE SCALE GENOMIC DNA]</scope>
</reference>
<comment type="caution">
    <text evidence="1">The sequence shown here is derived from an EMBL/GenBank/DDBJ whole genome shotgun (WGS) entry which is preliminary data.</text>
</comment>
<sequence>MGFFKKQKHESFVIIDVGSSSVGVGLAEISQGDKPHISWATREEMVFQTELNFSRFFSAMLEALDRALERLEKESRDVPKPFVVSFASPWYVSQTRMVTVNRATPFTVTEKGIHKLIEREVEAFRTTYLPQYKNVAEEETDILEAESIQIKLNGYDVSKPYGVSAKDMRMAVYVSVSSHKVLTAVEQKIFKRFHGRNVKFHSFPLVAFSTIRDTFVDANDFLFLDISGEVTDVSIIRDDAILETISFPLGKNFLIRRIASAHNTVPEEAASLLRIFTEGKSDDATRMKIQTTLIAARKEWMQYFTEALADLSKDLALPYRVFFTADGDVAPWFADVLRSEEFEKYTFTDEPFQVTIFDSPILSGFSSIAAQVPQDPFILLEAVFVAKTQSKRYY</sequence>
<proteinExistence type="predicted"/>
<accession>A0A1G2SJB9</accession>
<protein>
    <recommendedName>
        <fullName evidence="3">SHS2 domain-containing protein</fullName>
    </recommendedName>
</protein>
<evidence type="ECO:0000313" key="2">
    <source>
        <dbReference type="Proteomes" id="UP000178168"/>
    </source>
</evidence>
<organism evidence="1 2">
    <name type="scientific">Candidatus Yonathbacteria bacterium RIFOXYD1_FULL_52_36</name>
    <dbReference type="NCBI Taxonomy" id="1802730"/>
    <lineage>
        <taxon>Bacteria</taxon>
        <taxon>Candidatus Yonathiibacteriota</taxon>
    </lineage>
</organism>
<dbReference type="Gene3D" id="3.30.420.40">
    <property type="match status" value="1"/>
</dbReference>
<evidence type="ECO:0000313" key="1">
    <source>
        <dbReference type="EMBL" id="OHA85084.1"/>
    </source>
</evidence>
<dbReference type="AlphaFoldDB" id="A0A1G2SJB9"/>